<proteinExistence type="predicted"/>
<sequence>MHVIEILNNLVRKENNSFLGWQLLYFSSAFVSFSQTMYEIFI</sequence>
<reference evidence="1" key="1">
    <citation type="submission" date="2014-09" db="EMBL/GenBank/DDBJ databases">
        <authorList>
            <person name="Magalhaes I.L.F."/>
            <person name="Oliveira U."/>
            <person name="Santos F.R."/>
            <person name="Vidigal T.H.D.A."/>
            <person name="Brescovit A.D."/>
            <person name="Santos A.J."/>
        </authorList>
    </citation>
    <scope>NUCLEOTIDE SEQUENCE</scope>
    <source>
        <tissue evidence="1">Shoot tissue taken approximately 20 cm above the soil surface</tissue>
    </source>
</reference>
<dbReference type="AlphaFoldDB" id="A0A0A8Y6R9"/>
<name>A0A0A8Y6R9_ARUDO</name>
<protein>
    <submittedName>
        <fullName evidence="1">Uncharacterized protein</fullName>
    </submittedName>
</protein>
<organism evidence="1">
    <name type="scientific">Arundo donax</name>
    <name type="common">Giant reed</name>
    <name type="synonym">Donax arundinaceus</name>
    <dbReference type="NCBI Taxonomy" id="35708"/>
    <lineage>
        <taxon>Eukaryota</taxon>
        <taxon>Viridiplantae</taxon>
        <taxon>Streptophyta</taxon>
        <taxon>Embryophyta</taxon>
        <taxon>Tracheophyta</taxon>
        <taxon>Spermatophyta</taxon>
        <taxon>Magnoliopsida</taxon>
        <taxon>Liliopsida</taxon>
        <taxon>Poales</taxon>
        <taxon>Poaceae</taxon>
        <taxon>PACMAD clade</taxon>
        <taxon>Arundinoideae</taxon>
        <taxon>Arundineae</taxon>
        <taxon>Arundo</taxon>
    </lineage>
</organism>
<evidence type="ECO:0000313" key="1">
    <source>
        <dbReference type="EMBL" id="JAD20770.1"/>
    </source>
</evidence>
<dbReference type="EMBL" id="GBRH01277125">
    <property type="protein sequence ID" value="JAD20770.1"/>
    <property type="molecule type" value="Transcribed_RNA"/>
</dbReference>
<accession>A0A0A8Y6R9</accession>
<reference evidence="1" key="2">
    <citation type="journal article" date="2015" name="Data Brief">
        <title>Shoot transcriptome of the giant reed, Arundo donax.</title>
        <authorList>
            <person name="Barrero R.A."/>
            <person name="Guerrero F.D."/>
            <person name="Moolhuijzen P."/>
            <person name="Goolsby J.A."/>
            <person name="Tidwell J."/>
            <person name="Bellgard S.E."/>
            <person name="Bellgard M.I."/>
        </authorList>
    </citation>
    <scope>NUCLEOTIDE SEQUENCE</scope>
    <source>
        <tissue evidence="1">Shoot tissue taken approximately 20 cm above the soil surface</tissue>
    </source>
</reference>